<dbReference type="EMBL" id="CAJNDS010002465">
    <property type="protein sequence ID" value="CAE7488032.1"/>
    <property type="molecule type" value="Genomic_DNA"/>
</dbReference>
<gene>
    <name evidence="2" type="ORF">SNAT2548_LOCUS27371</name>
</gene>
<name>A0A812SKH4_9DINO</name>
<reference evidence="2" key="1">
    <citation type="submission" date="2021-02" db="EMBL/GenBank/DDBJ databases">
        <authorList>
            <person name="Dougan E. K."/>
            <person name="Rhodes N."/>
            <person name="Thang M."/>
            <person name="Chan C."/>
        </authorList>
    </citation>
    <scope>NUCLEOTIDE SEQUENCE</scope>
</reference>
<evidence type="ECO:0000313" key="2">
    <source>
        <dbReference type="EMBL" id="CAE7488032.1"/>
    </source>
</evidence>
<keyword evidence="1" id="KW-1133">Transmembrane helix</keyword>
<organism evidence="2 3">
    <name type="scientific">Symbiodinium natans</name>
    <dbReference type="NCBI Taxonomy" id="878477"/>
    <lineage>
        <taxon>Eukaryota</taxon>
        <taxon>Sar</taxon>
        <taxon>Alveolata</taxon>
        <taxon>Dinophyceae</taxon>
        <taxon>Suessiales</taxon>
        <taxon>Symbiodiniaceae</taxon>
        <taxon>Symbiodinium</taxon>
    </lineage>
</organism>
<sequence>MRAMLPPNWDDFANPNDARCARFVWLLLALAFVGYVTSATWTYMNRLATPEDEAIFDQEMQLPPVWMRLCELRALSLALNYSLLDHLIVTARLSYMLPDGREEYNEKNLTLSDFPLYNLSEDFQCRRFTVNETVPMEGIMPYNVFQVGLHEPVHPRLLVGGGLYSTGLFFGPSLAADPMNEYARQEEHLAKALVDGIWKQLREGGRLMHIQTKSKHDIRVKRMAFDCQAPLFLWQPPSADLGISAFGRRLGAKPRRWWTKAGPDAIELQADHTLEIWQSGSELRHLRVHDSQGRVLVEMSGEVVLNPDMTQAETLPVRVEDEQMKAFGTWSPRFICPSLALLFLLSVTRWALSIHIERAAEPTQILWWRWASVATVGNLTVMQQAMCFIYSVALCGEDVSLAACSFAGICGLVAMAVPIACGLPLAEFQLGTIYAVSSLWAPIAQLCLRRQRSRWVGPHLKWGLGLLAITWGCLTIVTATCLAYTELLASGWSVAANILLPLVTALSEAASVACVSLLYSRTVWPLSKGGDATTAGDQLLLPATVLVLTPHGVCEAARLVSIFAGAVTTGSFLWIQTLLLTLLANVLARLGWTRWILFHTLKRTVGELSALRLSTPGAFNKLHDEIKFYVGYFRFLPVLAIVVARALMYGVMSLENPPSFNLSASWCILGLILMEVLEDVIISWELLPESPIPHEILRVRESEESCSNNPCWLLAVEYRPGSKAPDPDIWRLRELDAGSALVKLSSIAPHSEAEAEVIQKCVSLGGQPRTSWALLRSWLGQKRSVVPAPALHGLRELPLVVQCGVAGILSLIAENLLCVVLGPGFLRGFTHAPCIRISSIFWWDIPMTC</sequence>
<feature type="transmembrane region" description="Helical" evidence="1">
    <location>
        <begin position="539"/>
        <end position="566"/>
    </location>
</feature>
<feature type="transmembrane region" description="Helical" evidence="1">
    <location>
        <begin position="497"/>
        <end position="519"/>
    </location>
</feature>
<accession>A0A812SKH4</accession>
<feature type="transmembrane region" description="Helical" evidence="1">
    <location>
        <begin position="367"/>
        <end position="392"/>
    </location>
</feature>
<keyword evidence="1" id="KW-0812">Transmembrane</keyword>
<dbReference type="AlphaFoldDB" id="A0A812SKH4"/>
<dbReference type="Proteomes" id="UP000604046">
    <property type="component" value="Unassembled WGS sequence"/>
</dbReference>
<feature type="transmembrane region" description="Helical" evidence="1">
    <location>
        <begin position="631"/>
        <end position="652"/>
    </location>
</feature>
<feature type="transmembrane region" description="Helical" evidence="1">
    <location>
        <begin position="399"/>
        <end position="425"/>
    </location>
</feature>
<comment type="caution">
    <text evidence="2">The sequence shown here is derived from an EMBL/GenBank/DDBJ whole genome shotgun (WGS) entry which is preliminary data.</text>
</comment>
<evidence type="ECO:0000256" key="1">
    <source>
        <dbReference type="SAM" id="Phobius"/>
    </source>
</evidence>
<feature type="transmembrane region" description="Helical" evidence="1">
    <location>
        <begin position="431"/>
        <end position="448"/>
    </location>
</feature>
<evidence type="ECO:0000313" key="3">
    <source>
        <dbReference type="Proteomes" id="UP000604046"/>
    </source>
</evidence>
<feature type="transmembrane region" description="Helical" evidence="1">
    <location>
        <begin position="572"/>
        <end position="592"/>
    </location>
</feature>
<keyword evidence="3" id="KW-1185">Reference proteome</keyword>
<feature type="transmembrane region" description="Helical" evidence="1">
    <location>
        <begin position="23"/>
        <end position="44"/>
    </location>
</feature>
<protein>
    <submittedName>
        <fullName evidence="2">Uncharacterized protein</fullName>
    </submittedName>
</protein>
<proteinExistence type="predicted"/>
<feature type="transmembrane region" description="Helical" evidence="1">
    <location>
        <begin position="460"/>
        <end position="485"/>
    </location>
</feature>
<keyword evidence="1" id="KW-0472">Membrane</keyword>